<keyword evidence="2" id="KW-1185">Reference proteome</keyword>
<dbReference type="AlphaFoldDB" id="A0A918E9N7"/>
<dbReference type="EMBL" id="BMNK01000015">
    <property type="protein sequence ID" value="GGP13812.1"/>
    <property type="molecule type" value="Genomic_DNA"/>
</dbReference>
<evidence type="ECO:0008006" key="3">
    <source>
        <dbReference type="Google" id="ProtNLM"/>
    </source>
</evidence>
<organism evidence="1 2">
    <name type="scientific">Nonomuraea glycinis</name>
    <dbReference type="NCBI Taxonomy" id="2047744"/>
    <lineage>
        <taxon>Bacteria</taxon>
        <taxon>Bacillati</taxon>
        <taxon>Actinomycetota</taxon>
        <taxon>Actinomycetes</taxon>
        <taxon>Streptosporangiales</taxon>
        <taxon>Streptosporangiaceae</taxon>
        <taxon>Nonomuraea</taxon>
    </lineage>
</organism>
<dbReference type="Proteomes" id="UP000660745">
    <property type="component" value="Unassembled WGS sequence"/>
</dbReference>
<gene>
    <name evidence="1" type="ORF">GCM10012278_67060</name>
</gene>
<evidence type="ECO:0000313" key="2">
    <source>
        <dbReference type="Proteomes" id="UP000660745"/>
    </source>
</evidence>
<accession>A0A918E9N7</accession>
<proteinExistence type="predicted"/>
<dbReference type="InterPro" id="IPR025591">
    <property type="entry name" value="RloB"/>
</dbReference>
<evidence type="ECO:0000313" key="1">
    <source>
        <dbReference type="EMBL" id="GGP13812.1"/>
    </source>
</evidence>
<sequence length="228" mass="25851">MNRIRKKGAPTGSARVPRVVTEGRQRQVIYAVVEGESTERDYLSFVKERFCGEPRAFDIHVLWRRKGLKPDEVVAWALEKLDELDDPKREQVWAFFDRDDHSRVEDSYAKADAAGVKVAFSHPCFELWLLLHFASGVQGAPRSKSVQDQLRGAHKAFRDYDKRLEDAQRQALDGREHDAGRRAKTLIANCPSLGCTAGKGHARDCRVLDRAPSTDVWRLLAELGVLSR</sequence>
<name>A0A918E9N7_9ACTN</name>
<reference evidence="1" key="1">
    <citation type="journal article" date="2014" name="Int. J. Syst. Evol. Microbiol.">
        <title>Complete genome sequence of Corynebacterium casei LMG S-19264T (=DSM 44701T), isolated from a smear-ripened cheese.</title>
        <authorList>
            <consortium name="US DOE Joint Genome Institute (JGI-PGF)"/>
            <person name="Walter F."/>
            <person name="Albersmeier A."/>
            <person name="Kalinowski J."/>
            <person name="Ruckert C."/>
        </authorList>
    </citation>
    <scope>NUCLEOTIDE SEQUENCE</scope>
    <source>
        <strain evidence="1">CGMCC 4.7430</strain>
    </source>
</reference>
<dbReference type="Pfam" id="PF13707">
    <property type="entry name" value="RloB"/>
    <property type="match status" value="1"/>
</dbReference>
<protein>
    <recommendedName>
        <fullName evidence="3">RloB domain-containing protein</fullName>
    </recommendedName>
</protein>
<comment type="caution">
    <text evidence="1">The sequence shown here is derived from an EMBL/GenBank/DDBJ whole genome shotgun (WGS) entry which is preliminary data.</text>
</comment>
<reference evidence="1" key="2">
    <citation type="submission" date="2020-09" db="EMBL/GenBank/DDBJ databases">
        <authorList>
            <person name="Sun Q."/>
            <person name="Zhou Y."/>
        </authorList>
    </citation>
    <scope>NUCLEOTIDE SEQUENCE</scope>
    <source>
        <strain evidence="1">CGMCC 4.7430</strain>
    </source>
</reference>
<dbReference type="RefSeq" id="WP_189142770.1">
    <property type="nucleotide sequence ID" value="NZ_BMNK01000015.1"/>
</dbReference>